<accession>A0A915Z2V0</accession>
<name>A0A915Z2V0_9GLOM</name>
<gene>
    <name evidence="1" type="ORF">CHRIB12_LOCUS8170</name>
</gene>
<organism evidence="1 2">
    <name type="scientific">Rhizophagus irregularis</name>
    <dbReference type="NCBI Taxonomy" id="588596"/>
    <lineage>
        <taxon>Eukaryota</taxon>
        <taxon>Fungi</taxon>
        <taxon>Fungi incertae sedis</taxon>
        <taxon>Mucoromycota</taxon>
        <taxon>Glomeromycotina</taxon>
        <taxon>Glomeromycetes</taxon>
        <taxon>Glomerales</taxon>
        <taxon>Glomeraceae</taxon>
        <taxon>Rhizophagus</taxon>
    </lineage>
</organism>
<dbReference type="VEuPathDB" id="FungiDB:RhiirFUN_011779"/>
<dbReference type="EMBL" id="CAGKOT010000015">
    <property type="protein sequence ID" value="CAB5360402.1"/>
    <property type="molecule type" value="Genomic_DNA"/>
</dbReference>
<protein>
    <submittedName>
        <fullName evidence="1">Uncharacterized protein</fullName>
    </submittedName>
</protein>
<dbReference type="AlphaFoldDB" id="A0A915Z2V0"/>
<sequence length="123" mass="14371">MCDQVGIITREQIAQKLSKKREDGPKYFFLLITTTRPPTNTKEYLNLIETALAQNNESDWKKVEDCQNVRLYFGQFLSHADAANDRLRIKKYLKGQVENSKPHLILSEAFNYLPEHKEQSEIK</sequence>
<reference evidence="1" key="1">
    <citation type="submission" date="2020-05" db="EMBL/GenBank/DDBJ databases">
        <authorList>
            <person name="Rincon C."/>
            <person name="Sanders R I."/>
            <person name="Robbins C."/>
            <person name="Chaturvedi A."/>
        </authorList>
    </citation>
    <scope>NUCLEOTIDE SEQUENCE</scope>
    <source>
        <strain evidence="1">CHB12</strain>
    </source>
</reference>
<dbReference type="Proteomes" id="UP000684084">
    <property type="component" value="Unassembled WGS sequence"/>
</dbReference>
<evidence type="ECO:0000313" key="2">
    <source>
        <dbReference type="Proteomes" id="UP000684084"/>
    </source>
</evidence>
<proteinExistence type="predicted"/>
<evidence type="ECO:0000313" key="1">
    <source>
        <dbReference type="EMBL" id="CAB5360402.1"/>
    </source>
</evidence>
<comment type="caution">
    <text evidence="1">The sequence shown here is derived from an EMBL/GenBank/DDBJ whole genome shotgun (WGS) entry which is preliminary data.</text>
</comment>
<dbReference type="OrthoDB" id="2306710at2759"/>